<comment type="caution">
    <text evidence="1">The sequence shown here is derived from an EMBL/GenBank/DDBJ whole genome shotgun (WGS) entry which is preliminary data.</text>
</comment>
<dbReference type="Proteomes" id="UP001164539">
    <property type="component" value="Chromosome 2"/>
</dbReference>
<name>A0ACC1YMP3_MELAZ</name>
<protein>
    <submittedName>
        <fullName evidence="1">Kinase</fullName>
    </submittedName>
</protein>
<accession>A0ACC1YMP3</accession>
<gene>
    <name evidence="1" type="ORF">OWV82_003636</name>
</gene>
<keyword evidence="2" id="KW-1185">Reference proteome</keyword>
<evidence type="ECO:0000313" key="2">
    <source>
        <dbReference type="Proteomes" id="UP001164539"/>
    </source>
</evidence>
<proteinExistence type="predicted"/>
<sequence length="728" mass="80134">MLSKTDLMIWFILLLLWPTTKSAATGSNIAKPDCPEKCGEVDVPYPFGIEENCALNNLFLLECNHNSSSPKLVFGTNIYVLDISVENGTIFASVPTAYRCYNDSGGVVNSSDIYIILRAGHFRISDTRNKLTAFGCDTLAVMSDTDASFVSGCLSVCSADSISVNITQHSCSGIGCCQTPLPQSLETLNISLRSIKNHTGIGNFKPCDYAILADETFDITSLKLSGESQDGFITSNITIEWVAKEEACERSRNSADYACASNTDCIYSENGQGYRCLCKQGFQGNPYLGCYDIDECKEPTKYKCDGTCKNTIGNYTCHCPLGMHGDGKVGCQGFRITTIFTIIGAIIFTVIVGGLILIISKERRKERNFLKNGGIILKHQRVRIFKAPELEKATKNYDGSQLLGEGGFGSVYKGVLPDNTLVAVKKPKEEDKIKVNQEFQQELGIVSQVNHKNVVKILGLCLETKGPLLVYEFVSNGTLSHHIHDKSSQVLGTWKNRLRIAVETAHALDYFHSLASPPIIHGDVKSTNILLDESYTAKVADFGASVLISPDQTAMATKIQGTFGYLDPEYLMSGILSEKSDVYSYGVVRGELLTGLKPGLFLASNNQKINMVHYFLCCIENDSLFQVLGFKVANKSEMEEIQIVAELAKKCVSSSGIQRPTMKEVAEELDRLKRLHDSLWAQENSEETDHLLGEPSSNFKSEHSAAVIAQQDKQTNISFDIEKYSYTM</sequence>
<keyword evidence="1" id="KW-0808">Transferase</keyword>
<organism evidence="1 2">
    <name type="scientific">Melia azedarach</name>
    <name type="common">Chinaberry tree</name>
    <dbReference type="NCBI Taxonomy" id="155640"/>
    <lineage>
        <taxon>Eukaryota</taxon>
        <taxon>Viridiplantae</taxon>
        <taxon>Streptophyta</taxon>
        <taxon>Embryophyta</taxon>
        <taxon>Tracheophyta</taxon>
        <taxon>Spermatophyta</taxon>
        <taxon>Magnoliopsida</taxon>
        <taxon>eudicotyledons</taxon>
        <taxon>Gunneridae</taxon>
        <taxon>Pentapetalae</taxon>
        <taxon>rosids</taxon>
        <taxon>malvids</taxon>
        <taxon>Sapindales</taxon>
        <taxon>Meliaceae</taxon>
        <taxon>Melia</taxon>
    </lineage>
</organism>
<dbReference type="EMBL" id="CM051395">
    <property type="protein sequence ID" value="KAJ4724677.1"/>
    <property type="molecule type" value="Genomic_DNA"/>
</dbReference>
<reference evidence="1 2" key="1">
    <citation type="journal article" date="2023" name="Science">
        <title>Complex scaffold remodeling in plant triterpene biosynthesis.</title>
        <authorList>
            <person name="De La Pena R."/>
            <person name="Hodgson H."/>
            <person name="Liu J.C."/>
            <person name="Stephenson M.J."/>
            <person name="Martin A.C."/>
            <person name="Owen C."/>
            <person name="Harkess A."/>
            <person name="Leebens-Mack J."/>
            <person name="Jimenez L.E."/>
            <person name="Osbourn A."/>
            <person name="Sattely E.S."/>
        </authorList>
    </citation>
    <scope>NUCLEOTIDE SEQUENCE [LARGE SCALE GENOMIC DNA]</scope>
    <source>
        <strain evidence="2">cv. JPN11</strain>
        <tissue evidence="1">Leaf</tissue>
    </source>
</reference>
<evidence type="ECO:0000313" key="1">
    <source>
        <dbReference type="EMBL" id="KAJ4724677.1"/>
    </source>
</evidence>
<keyword evidence="1" id="KW-0418">Kinase</keyword>